<evidence type="ECO:0000313" key="3">
    <source>
        <dbReference type="Proteomes" id="UP000054632"/>
    </source>
</evidence>
<proteinExistence type="predicted"/>
<keyword evidence="1" id="KW-0472">Membrane</keyword>
<feature type="transmembrane region" description="Helical" evidence="1">
    <location>
        <begin position="6"/>
        <end position="32"/>
    </location>
</feature>
<keyword evidence="1" id="KW-0812">Transmembrane</keyword>
<gene>
    <name evidence="2" type="ORF">T4A_12686</name>
</gene>
<dbReference type="EMBL" id="JYDR01005591">
    <property type="protein sequence ID" value="KRY26455.1"/>
    <property type="molecule type" value="Genomic_DNA"/>
</dbReference>
<comment type="caution">
    <text evidence="2">The sequence shown here is derived from an EMBL/GenBank/DDBJ whole genome shotgun (WGS) entry which is preliminary data.</text>
</comment>
<evidence type="ECO:0000313" key="2">
    <source>
        <dbReference type="EMBL" id="KRY26455.1"/>
    </source>
</evidence>
<sequence>MLLASSSLFFFLLHVYYGSLRVYVFLYAMLLCQHIFKETKIKF</sequence>
<reference evidence="2 3" key="1">
    <citation type="submission" date="2015-01" db="EMBL/GenBank/DDBJ databases">
        <title>Evolution of Trichinella species and genotypes.</title>
        <authorList>
            <person name="Korhonen P.K."/>
            <person name="Edoardo P."/>
            <person name="Giuseppe L.R."/>
            <person name="Gasser R.B."/>
        </authorList>
    </citation>
    <scope>NUCLEOTIDE SEQUENCE [LARGE SCALE GENOMIC DNA]</scope>
    <source>
        <strain evidence="2">ISS13</strain>
    </source>
</reference>
<name>A0A0V1ANT2_TRIPS</name>
<dbReference type="AlphaFoldDB" id="A0A0V1ANT2"/>
<protein>
    <submittedName>
        <fullName evidence="2">Uncharacterized protein</fullName>
    </submittedName>
</protein>
<accession>A0A0V1ANT2</accession>
<keyword evidence="1" id="KW-1133">Transmembrane helix</keyword>
<evidence type="ECO:0000256" key="1">
    <source>
        <dbReference type="SAM" id="Phobius"/>
    </source>
</evidence>
<organism evidence="2 3">
    <name type="scientific">Trichinella pseudospiralis</name>
    <name type="common">Parasitic roundworm</name>
    <dbReference type="NCBI Taxonomy" id="6337"/>
    <lineage>
        <taxon>Eukaryota</taxon>
        <taxon>Metazoa</taxon>
        <taxon>Ecdysozoa</taxon>
        <taxon>Nematoda</taxon>
        <taxon>Enoplea</taxon>
        <taxon>Dorylaimia</taxon>
        <taxon>Trichinellida</taxon>
        <taxon>Trichinellidae</taxon>
        <taxon>Trichinella</taxon>
    </lineage>
</organism>
<dbReference type="Proteomes" id="UP000054632">
    <property type="component" value="Unassembled WGS sequence"/>
</dbReference>